<dbReference type="PANTHER" id="PTHR34386:SF1">
    <property type="entry name" value="GLUTAREDOXIN-LIKE PROTEIN NRDH"/>
    <property type="match status" value="1"/>
</dbReference>
<evidence type="ECO:0000259" key="1">
    <source>
        <dbReference type="Pfam" id="PF00462"/>
    </source>
</evidence>
<evidence type="ECO:0000313" key="3">
    <source>
        <dbReference type="Proteomes" id="UP000176648"/>
    </source>
</evidence>
<dbReference type="PROSITE" id="PS51354">
    <property type="entry name" value="GLUTAREDOXIN_2"/>
    <property type="match status" value="1"/>
</dbReference>
<dbReference type="GO" id="GO:0045454">
    <property type="term" value="P:cell redox homeostasis"/>
    <property type="evidence" value="ECO:0007669"/>
    <property type="project" value="TreeGrafter"/>
</dbReference>
<dbReference type="SUPFAM" id="SSF52833">
    <property type="entry name" value="Thioredoxin-like"/>
    <property type="match status" value="1"/>
</dbReference>
<dbReference type="Proteomes" id="UP000176648">
    <property type="component" value="Unassembled WGS sequence"/>
</dbReference>
<comment type="caution">
    <text evidence="2">The sequence shown here is derived from an EMBL/GenBank/DDBJ whole genome shotgun (WGS) entry which is preliminary data.</text>
</comment>
<dbReference type="PANTHER" id="PTHR34386">
    <property type="entry name" value="GLUTAREDOXIN"/>
    <property type="match status" value="1"/>
</dbReference>
<reference evidence="2 3" key="1">
    <citation type="journal article" date="2016" name="Nat. Commun.">
        <title>Thousands of microbial genomes shed light on interconnected biogeochemical processes in an aquifer system.</title>
        <authorList>
            <person name="Anantharaman K."/>
            <person name="Brown C.T."/>
            <person name="Hug L.A."/>
            <person name="Sharon I."/>
            <person name="Castelle C.J."/>
            <person name="Probst A.J."/>
            <person name="Thomas B.C."/>
            <person name="Singh A."/>
            <person name="Wilkins M.J."/>
            <person name="Karaoz U."/>
            <person name="Brodie E.L."/>
            <person name="Williams K.H."/>
            <person name="Hubbard S.S."/>
            <person name="Banfield J.F."/>
        </authorList>
    </citation>
    <scope>NUCLEOTIDE SEQUENCE [LARGE SCALE GENOMIC DNA]</scope>
</reference>
<dbReference type="CDD" id="cd02976">
    <property type="entry name" value="NrdH"/>
    <property type="match status" value="1"/>
</dbReference>
<dbReference type="GO" id="GO:0009055">
    <property type="term" value="F:electron transfer activity"/>
    <property type="evidence" value="ECO:0007669"/>
    <property type="project" value="TreeGrafter"/>
</dbReference>
<dbReference type="PROSITE" id="PS00195">
    <property type="entry name" value="GLUTAREDOXIN_1"/>
    <property type="match status" value="1"/>
</dbReference>
<gene>
    <name evidence="2" type="ORF">A2122_01020</name>
</gene>
<name>A0A1G2C875_9BACT</name>
<dbReference type="Gene3D" id="3.40.30.10">
    <property type="entry name" value="Glutaredoxin"/>
    <property type="match status" value="1"/>
</dbReference>
<dbReference type="Pfam" id="PF00462">
    <property type="entry name" value="Glutaredoxin"/>
    <property type="match status" value="1"/>
</dbReference>
<dbReference type="InterPro" id="IPR036249">
    <property type="entry name" value="Thioredoxin-like_sf"/>
</dbReference>
<dbReference type="InterPro" id="IPR011767">
    <property type="entry name" value="GLR_AS"/>
</dbReference>
<organism evidence="2 3">
    <name type="scientific">Candidatus Liptonbacteria bacterium GWB1_49_6</name>
    <dbReference type="NCBI Taxonomy" id="1798644"/>
    <lineage>
        <taxon>Bacteria</taxon>
        <taxon>Candidatus Liptoniibacteriota</taxon>
    </lineage>
</organism>
<accession>A0A1G2C875</accession>
<feature type="domain" description="Glutaredoxin" evidence="1">
    <location>
        <begin position="4"/>
        <end position="62"/>
    </location>
</feature>
<dbReference type="AlphaFoldDB" id="A0A1G2C875"/>
<dbReference type="STRING" id="1798644.A2122_01020"/>
<dbReference type="EMBL" id="MHKU01000025">
    <property type="protein sequence ID" value="OGY96707.1"/>
    <property type="molecule type" value="Genomic_DNA"/>
</dbReference>
<dbReference type="InterPro" id="IPR051548">
    <property type="entry name" value="Grx-like_ET"/>
</dbReference>
<proteinExistence type="predicted"/>
<evidence type="ECO:0000313" key="2">
    <source>
        <dbReference type="EMBL" id="OGY96707.1"/>
    </source>
</evidence>
<protein>
    <submittedName>
        <fullName evidence="2">NrdH-redoxin</fullName>
    </submittedName>
</protein>
<sequence>MPKVMIYSTPTCVYCKMAKQLFDANGVKYEELNVAEDEKAYEEMKRKSRQSGVPVIDIDGEIFVGFDRRGLLSALKIPG</sequence>
<dbReference type="InterPro" id="IPR002109">
    <property type="entry name" value="Glutaredoxin"/>
</dbReference>